<reference evidence="1" key="1">
    <citation type="journal article" date="2023" name="G3 (Bethesda)">
        <title>A reference genome for the long-term kleptoplast-retaining sea slug Elysia crispata morphotype clarki.</title>
        <authorList>
            <person name="Eastman K.E."/>
            <person name="Pendleton A.L."/>
            <person name="Shaikh M.A."/>
            <person name="Suttiyut T."/>
            <person name="Ogas R."/>
            <person name="Tomko P."/>
            <person name="Gavelis G."/>
            <person name="Widhalm J.R."/>
            <person name="Wisecaver J.H."/>
        </authorList>
    </citation>
    <scope>NUCLEOTIDE SEQUENCE</scope>
    <source>
        <strain evidence="1">ECLA1</strain>
    </source>
</reference>
<dbReference type="EMBL" id="JAWDGP010006299">
    <property type="protein sequence ID" value="KAK3743649.1"/>
    <property type="molecule type" value="Genomic_DNA"/>
</dbReference>
<dbReference type="Proteomes" id="UP001283361">
    <property type="component" value="Unassembled WGS sequence"/>
</dbReference>
<evidence type="ECO:0000313" key="1">
    <source>
        <dbReference type="EMBL" id="KAK3743649.1"/>
    </source>
</evidence>
<evidence type="ECO:0000313" key="2">
    <source>
        <dbReference type="Proteomes" id="UP001283361"/>
    </source>
</evidence>
<dbReference type="AlphaFoldDB" id="A0AAE1CXK9"/>
<gene>
    <name evidence="1" type="ORF">RRG08_030771</name>
</gene>
<proteinExistence type="predicted"/>
<comment type="caution">
    <text evidence="1">The sequence shown here is derived from an EMBL/GenBank/DDBJ whole genome shotgun (WGS) entry which is preliminary data.</text>
</comment>
<organism evidence="1 2">
    <name type="scientific">Elysia crispata</name>
    <name type="common">lettuce slug</name>
    <dbReference type="NCBI Taxonomy" id="231223"/>
    <lineage>
        <taxon>Eukaryota</taxon>
        <taxon>Metazoa</taxon>
        <taxon>Spiralia</taxon>
        <taxon>Lophotrochozoa</taxon>
        <taxon>Mollusca</taxon>
        <taxon>Gastropoda</taxon>
        <taxon>Heterobranchia</taxon>
        <taxon>Euthyneura</taxon>
        <taxon>Panpulmonata</taxon>
        <taxon>Sacoglossa</taxon>
        <taxon>Placobranchoidea</taxon>
        <taxon>Plakobranchidae</taxon>
        <taxon>Elysia</taxon>
    </lineage>
</organism>
<accession>A0AAE1CXK9</accession>
<name>A0AAE1CXK9_9GAST</name>
<dbReference type="PANTHER" id="PTHR34415">
    <property type="entry name" value="INTEGRASE CATALYTIC DOMAIN-CONTAINING PROTEIN"/>
    <property type="match status" value="1"/>
</dbReference>
<keyword evidence="2" id="KW-1185">Reference proteome</keyword>
<sequence>MHEAIQTALKLVRSPRCFVPVNPKISTHFQRSLASRLRRSRAKACGIPVPPLGLLVIQSKIRTSAGILQRQSLTLRPRHHKKALPAREFEHHKMLELFKERHPEVTVGYETYRSVFNSDFNIGFGYPHDILLYMYDETVAKKGADKVCSMLQDFLEYYLVKSVKDVEFFCDGCGGQNNNFTVIRFLHHSFTKKSGLPIRGHSYLDCDLEMVNVNVKADVDVPED</sequence>
<dbReference type="PANTHER" id="PTHR34415:SF1">
    <property type="entry name" value="INTEGRASE CATALYTIC DOMAIN-CONTAINING PROTEIN"/>
    <property type="match status" value="1"/>
</dbReference>
<protein>
    <submittedName>
        <fullName evidence="1">Uncharacterized protein</fullName>
    </submittedName>
</protein>